<dbReference type="AlphaFoldDB" id="A0A8R1EL64"/>
<dbReference type="Proteomes" id="UP000005237">
    <property type="component" value="Unassembled WGS sequence"/>
</dbReference>
<evidence type="ECO:0000313" key="2">
    <source>
        <dbReference type="EnsemblMetazoa" id="CJA35818.1"/>
    </source>
</evidence>
<sequence>MSGSNSASSSSSSLSDWSGVEQQPSAAIYRSVGWMRGARSENDDMGRKRESKTKAMAAKKKRQNKKKTEKKKKEPKRARGRIGQLCMYVCSGRSRPGHLPEEHNAVHVSHGAIYRML</sequence>
<feature type="compositionally biased region" description="Low complexity" evidence="1">
    <location>
        <begin position="1"/>
        <end position="18"/>
    </location>
</feature>
<feature type="compositionally biased region" description="Basic residues" evidence="1">
    <location>
        <begin position="57"/>
        <end position="80"/>
    </location>
</feature>
<accession>A0A8R1EL64</accession>
<keyword evidence="3" id="KW-1185">Reference proteome</keyword>
<dbReference type="EnsemblMetazoa" id="CJA35818.1">
    <property type="protein sequence ID" value="CJA35818.1"/>
    <property type="gene ID" value="WBGene00211665"/>
</dbReference>
<protein>
    <submittedName>
        <fullName evidence="2">Uncharacterized protein</fullName>
    </submittedName>
</protein>
<name>A0A8R1EL64_CAEJA</name>
<organism evidence="2 3">
    <name type="scientific">Caenorhabditis japonica</name>
    <dbReference type="NCBI Taxonomy" id="281687"/>
    <lineage>
        <taxon>Eukaryota</taxon>
        <taxon>Metazoa</taxon>
        <taxon>Ecdysozoa</taxon>
        <taxon>Nematoda</taxon>
        <taxon>Chromadorea</taxon>
        <taxon>Rhabditida</taxon>
        <taxon>Rhabditina</taxon>
        <taxon>Rhabditomorpha</taxon>
        <taxon>Rhabditoidea</taxon>
        <taxon>Rhabditidae</taxon>
        <taxon>Peloderinae</taxon>
        <taxon>Caenorhabditis</taxon>
    </lineage>
</organism>
<feature type="region of interest" description="Disordered" evidence="1">
    <location>
        <begin position="1"/>
        <end position="80"/>
    </location>
</feature>
<feature type="compositionally biased region" description="Basic and acidic residues" evidence="1">
    <location>
        <begin position="38"/>
        <end position="48"/>
    </location>
</feature>
<reference evidence="2" key="2">
    <citation type="submission" date="2022-06" db="UniProtKB">
        <authorList>
            <consortium name="EnsemblMetazoa"/>
        </authorList>
    </citation>
    <scope>IDENTIFICATION</scope>
    <source>
        <strain evidence="2">DF5081</strain>
    </source>
</reference>
<reference evidence="3" key="1">
    <citation type="submission" date="2010-08" db="EMBL/GenBank/DDBJ databases">
        <authorList>
            <consortium name="Caenorhabditis japonica Sequencing Consortium"/>
            <person name="Wilson R.K."/>
        </authorList>
    </citation>
    <scope>NUCLEOTIDE SEQUENCE [LARGE SCALE GENOMIC DNA]</scope>
    <source>
        <strain evidence="3">DF5081</strain>
    </source>
</reference>
<evidence type="ECO:0000256" key="1">
    <source>
        <dbReference type="SAM" id="MobiDB-lite"/>
    </source>
</evidence>
<proteinExistence type="predicted"/>
<evidence type="ECO:0000313" key="3">
    <source>
        <dbReference type="Proteomes" id="UP000005237"/>
    </source>
</evidence>